<dbReference type="PROSITE" id="PS51704">
    <property type="entry name" value="GP_PDE"/>
    <property type="match status" value="1"/>
</dbReference>
<reference evidence="3 4" key="1">
    <citation type="submission" date="2016-10" db="EMBL/GenBank/DDBJ databases">
        <authorList>
            <person name="de Groot N.N."/>
        </authorList>
    </citation>
    <scope>NUCLEOTIDE SEQUENCE [LARGE SCALE GENOMIC DNA]</scope>
    <source>
        <strain evidence="3 4">DSM 22900</strain>
    </source>
</reference>
<accession>A0A1I1I8E8</accession>
<evidence type="ECO:0000259" key="2">
    <source>
        <dbReference type="PROSITE" id="PS51704"/>
    </source>
</evidence>
<sequence>MKTASRFLLTLTACVMFNACSAQFIQNQVIAHRGAWKVEELPQNSIASLHRAIELGCAGTEFDVHLTKDDVLVVNHDHDFYGMDIATSTYAELLTKKHPNGESIPTAEAYLREGMKQKKTKLIYELKTSKLGKERTLYSADLSVQLVKKLGADAWVEYILFDYDGAKRVIELDPEAKVYYLNGDVAPAQAKQDGFYGLDYNLNVFKKNPHWIKEAHDLGLVVNVWTVNTEADMNSFLNQNVEFITTDQPALLLDIIGRRQNK</sequence>
<dbReference type="Pfam" id="PF03009">
    <property type="entry name" value="GDPD"/>
    <property type="match status" value="1"/>
</dbReference>
<feature type="chain" id="PRO_5011772838" evidence="1">
    <location>
        <begin position="23"/>
        <end position="262"/>
    </location>
</feature>
<evidence type="ECO:0000313" key="3">
    <source>
        <dbReference type="EMBL" id="SFC32537.1"/>
    </source>
</evidence>
<dbReference type="PANTHER" id="PTHR46211:SF1">
    <property type="entry name" value="GLYCEROPHOSPHODIESTER PHOSPHODIESTERASE, CYTOPLASMIC"/>
    <property type="match status" value="1"/>
</dbReference>
<feature type="signal peptide" evidence="1">
    <location>
        <begin position="1"/>
        <end position="22"/>
    </location>
</feature>
<feature type="domain" description="GP-PDE" evidence="2">
    <location>
        <begin position="27"/>
        <end position="256"/>
    </location>
</feature>
<evidence type="ECO:0000313" key="4">
    <source>
        <dbReference type="Proteomes" id="UP000199577"/>
    </source>
</evidence>
<keyword evidence="1" id="KW-0732">Signal</keyword>
<gene>
    <name evidence="3" type="ORF">SAMN05421747_108139</name>
</gene>
<dbReference type="STRING" id="623281.SAMN05421747_108139"/>
<dbReference type="InterPro" id="IPR030395">
    <property type="entry name" value="GP_PDE_dom"/>
</dbReference>
<organism evidence="3 4">
    <name type="scientific">Parapedobacter composti</name>
    <dbReference type="NCBI Taxonomy" id="623281"/>
    <lineage>
        <taxon>Bacteria</taxon>
        <taxon>Pseudomonadati</taxon>
        <taxon>Bacteroidota</taxon>
        <taxon>Sphingobacteriia</taxon>
        <taxon>Sphingobacteriales</taxon>
        <taxon>Sphingobacteriaceae</taxon>
        <taxon>Parapedobacter</taxon>
    </lineage>
</organism>
<dbReference type="InterPro" id="IPR017946">
    <property type="entry name" value="PLC-like_Pdiesterase_TIM-brl"/>
</dbReference>
<dbReference type="Proteomes" id="UP000199577">
    <property type="component" value="Unassembled WGS sequence"/>
</dbReference>
<dbReference type="GO" id="GO:0006629">
    <property type="term" value="P:lipid metabolic process"/>
    <property type="evidence" value="ECO:0007669"/>
    <property type="project" value="InterPro"/>
</dbReference>
<evidence type="ECO:0000256" key="1">
    <source>
        <dbReference type="SAM" id="SignalP"/>
    </source>
</evidence>
<dbReference type="RefSeq" id="WP_090973542.1">
    <property type="nucleotide sequence ID" value="NZ_FOLL01000008.1"/>
</dbReference>
<dbReference type="SUPFAM" id="SSF51695">
    <property type="entry name" value="PLC-like phosphodiesterases"/>
    <property type="match status" value="1"/>
</dbReference>
<keyword evidence="4" id="KW-1185">Reference proteome</keyword>
<dbReference type="Gene3D" id="3.20.20.190">
    <property type="entry name" value="Phosphatidylinositol (PI) phosphodiesterase"/>
    <property type="match status" value="1"/>
</dbReference>
<dbReference type="OrthoDB" id="9776255at2"/>
<dbReference type="GO" id="GO:0008081">
    <property type="term" value="F:phosphoric diester hydrolase activity"/>
    <property type="evidence" value="ECO:0007669"/>
    <property type="project" value="InterPro"/>
</dbReference>
<protein>
    <submittedName>
        <fullName evidence="3">Glycerophosphoryl diester phosphodiesterase</fullName>
    </submittedName>
</protein>
<dbReference type="EMBL" id="FOLL01000008">
    <property type="protein sequence ID" value="SFC32537.1"/>
    <property type="molecule type" value="Genomic_DNA"/>
</dbReference>
<dbReference type="PANTHER" id="PTHR46211">
    <property type="entry name" value="GLYCEROPHOSPHORYL DIESTER PHOSPHODIESTERASE"/>
    <property type="match status" value="1"/>
</dbReference>
<proteinExistence type="predicted"/>
<name>A0A1I1I8E8_9SPHI</name>
<dbReference type="AlphaFoldDB" id="A0A1I1I8E8"/>